<accession>A0A6J5Z598</accession>
<gene>
    <name evidence="2" type="ORF">UFOPK3574_00596</name>
</gene>
<organism evidence="2">
    <name type="scientific">freshwater metagenome</name>
    <dbReference type="NCBI Taxonomy" id="449393"/>
    <lineage>
        <taxon>unclassified sequences</taxon>
        <taxon>metagenomes</taxon>
        <taxon>ecological metagenomes</taxon>
    </lineage>
</organism>
<reference evidence="2" key="1">
    <citation type="submission" date="2020-05" db="EMBL/GenBank/DDBJ databases">
        <authorList>
            <person name="Chiriac C."/>
            <person name="Salcher M."/>
            <person name="Ghai R."/>
            <person name="Kavagutti S V."/>
        </authorList>
    </citation>
    <scope>NUCLEOTIDE SEQUENCE</scope>
</reference>
<keyword evidence="1" id="KW-1133">Transmembrane helix</keyword>
<sequence length="78" mass="8048">MKQRIFSAISAVVLLGAITSVTFSPLALADDHGKEHPEHSITDAHEGIEGGELLAAGGGIVIAIGLAYAIGRRSGKKR</sequence>
<keyword evidence="1" id="KW-0472">Membrane</keyword>
<keyword evidence="1" id="KW-0812">Transmembrane</keyword>
<protein>
    <submittedName>
        <fullName evidence="2">Unannotated protein</fullName>
    </submittedName>
</protein>
<feature type="transmembrane region" description="Helical" evidence="1">
    <location>
        <begin position="53"/>
        <end position="71"/>
    </location>
</feature>
<dbReference type="EMBL" id="CAESAF010000050">
    <property type="protein sequence ID" value="CAB4336578.1"/>
    <property type="molecule type" value="Genomic_DNA"/>
</dbReference>
<evidence type="ECO:0000313" key="2">
    <source>
        <dbReference type="EMBL" id="CAB4336578.1"/>
    </source>
</evidence>
<dbReference type="AlphaFoldDB" id="A0A6J5Z598"/>
<evidence type="ECO:0000256" key="1">
    <source>
        <dbReference type="SAM" id="Phobius"/>
    </source>
</evidence>
<name>A0A6J5Z598_9ZZZZ</name>
<proteinExistence type="predicted"/>